<name>A0A928ZTE6_LEPEC</name>
<evidence type="ECO:0000313" key="1">
    <source>
        <dbReference type="EMBL" id="MBE9065219.1"/>
    </source>
</evidence>
<gene>
    <name evidence="1" type="ORF">IQ260_00950</name>
</gene>
<sequence length="140" mass="15714">MTYHKPLPKRPRSQSLGPKPLVAVSLTMLLASLLIDIESLRTFLPSAQSMDQQADCNTVISDAARLSREQLVELLTIPERGAKERVRQVVNEPYCQLPTLNVRSGVTAEREAYPLAFDPGTSLVILYENDEYAGYRFSFE</sequence>
<dbReference type="RefSeq" id="WP_193989978.1">
    <property type="nucleotide sequence ID" value="NZ_JADEXP010000003.1"/>
</dbReference>
<protein>
    <submittedName>
        <fullName evidence="1">Uncharacterized protein</fullName>
    </submittedName>
</protein>
<proteinExistence type="predicted"/>
<reference evidence="1" key="1">
    <citation type="submission" date="2020-10" db="EMBL/GenBank/DDBJ databases">
        <authorList>
            <person name="Castelo-Branco R."/>
            <person name="Eusebio N."/>
            <person name="Adriana R."/>
            <person name="Vieira A."/>
            <person name="Brugerolle De Fraissinette N."/>
            <person name="Rezende De Castro R."/>
            <person name="Schneider M.P."/>
            <person name="Vasconcelos V."/>
            <person name="Leao P.N."/>
        </authorList>
    </citation>
    <scope>NUCLEOTIDE SEQUENCE</scope>
    <source>
        <strain evidence="1">LEGE 11479</strain>
    </source>
</reference>
<dbReference type="AlphaFoldDB" id="A0A928ZTE6"/>
<organism evidence="1 2">
    <name type="scientific">Leptolyngbya cf. ectocarpi LEGE 11479</name>
    <dbReference type="NCBI Taxonomy" id="1828722"/>
    <lineage>
        <taxon>Bacteria</taxon>
        <taxon>Bacillati</taxon>
        <taxon>Cyanobacteriota</taxon>
        <taxon>Cyanophyceae</taxon>
        <taxon>Leptolyngbyales</taxon>
        <taxon>Leptolyngbyaceae</taxon>
        <taxon>Leptolyngbya group</taxon>
        <taxon>Leptolyngbya</taxon>
    </lineage>
</organism>
<dbReference type="Proteomes" id="UP000615026">
    <property type="component" value="Unassembled WGS sequence"/>
</dbReference>
<accession>A0A928ZTE6</accession>
<evidence type="ECO:0000313" key="2">
    <source>
        <dbReference type="Proteomes" id="UP000615026"/>
    </source>
</evidence>
<keyword evidence="2" id="KW-1185">Reference proteome</keyword>
<comment type="caution">
    <text evidence="1">The sequence shown here is derived from an EMBL/GenBank/DDBJ whole genome shotgun (WGS) entry which is preliminary data.</text>
</comment>
<dbReference type="EMBL" id="JADEXP010000003">
    <property type="protein sequence ID" value="MBE9065219.1"/>
    <property type="molecule type" value="Genomic_DNA"/>
</dbReference>